<dbReference type="STRING" id="860235.AOZ06_43045"/>
<dbReference type="InterPro" id="IPR026337">
    <property type="entry name" value="AKG_HExxH"/>
</dbReference>
<reference evidence="1 2" key="1">
    <citation type="submission" date="2015-07" db="EMBL/GenBank/DDBJ databases">
        <title>Genome sequencing of Kibdelosporangium phytohabitans.</title>
        <authorList>
            <person name="Qin S."/>
            <person name="Xing K."/>
        </authorList>
    </citation>
    <scope>NUCLEOTIDE SEQUENCE [LARGE SCALE GENOMIC DNA]</scope>
    <source>
        <strain evidence="1 2">KLBMP1111</strain>
    </source>
</reference>
<dbReference type="Proteomes" id="UP000063699">
    <property type="component" value="Chromosome"/>
</dbReference>
<dbReference type="AlphaFoldDB" id="A0A0N9HZJ3"/>
<dbReference type="NCBIfam" id="TIGR04267">
    <property type="entry name" value="mod_HExxH"/>
    <property type="match status" value="1"/>
</dbReference>
<evidence type="ECO:0008006" key="3">
    <source>
        <dbReference type="Google" id="ProtNLM"/>
    </source>
</evidence>
<name>A0A0N9HZJ3_9PSEU</name>
<gene>
    <name evidence="1" type="ORF">AOZ06_43045</name>
</gene>
<accession>A0A0N9HZJ3</accession>
<sequence length="605" mass="65730">MSGSTSAAPEKTGRAITTHRLPASFLAEFCSGPISGESMGLLTRSVHSQRKAMLLAVMRELPARGHSADVLADVERSWAVLSAAERARPDVVDDVLMHPATGVWLVRTLRSLLGPDGDAGSELWYLRAIAAAAAIRTGVPFTMVLPFVRGVVCLPTVGVISQPPGATSQFVEMHTSAGCAVLRLDSETGATRFEDSDDFLPVQQHRVSASGIDLVVEIDDTNPYREFADPIPPRRMSAAQRTRWQHLLDDAWELLVDRHPGYARELAAGLRTIAPILDDRRMVGSSSNAAFGAVALSSKVSATALAEALVHELQHSKLNALLELVTLRVGDAGQRWYAPWRDDPRPLSGLLHGLYAFASVVEFWRLQRDQAGTAAYRREADYVFAHRRHQLRQAISAIESTPDLTEPGSRLVAEVSRRVARCAEASVPAEVTETVALIERDHRVTWRLRHVRPDSGYVDRLTTAWLHQRPAPPPVAASDGEVVPFLRSTTASARTSLLKTKITDPDRFRELLAQPSHGVSEGDVAFATGDLRQATAAYVDKILHGPTDVSAWAGLTVSMAARSPEGHALRTMPEVVFDLYNRLLDMDGSTDPVGLAGWLGAALPA</sequence>
<evidence type="ECO:0000313" key="1">
    <source>
        <dbReference type="EMBL" id="ALG12737.1"/>
    </source>
</evidence>
<dbReference type="EMBL" id="CP012752">
    <property type="protein sequence ID" value="ALG12737.1"/>
    <property type="molecule type" value="Genomic_DNA"/>
</dbReference>
<keyword evidence="2" id="KW-1185">Reference proteome</keyword>
<dbReference type="KEGG" id="kphy:AOZ06_43045"/>
<proteinExistence type="predicted"/>
<evidence type="ECO:0000313" key="2">
    <source>
        <dbReference type="Proteomes" id="UP000063699"/>
    </source>
</evidence>
<protein>
    <recommendedName>
        <fullName evidence="3">HEXXH motif domain-containing protein</fullName>
    </recommendedName>
</protein>
<organism evidence="1 2">
    <name type="scientific">Kibdelosporangium phytohabitans</name>
    <dbReference type="NCBI Taxonomy" id="860235"/>
    <lineage>
        <taxon>Bacteria</taxon>
        <taxon>Bacillati</taxon>
        <taxon>Actinomycetota</taxon>
        <taxon>Actinomycetes</taxon>
        <taxon>Pseudonocardiales</taxon>
        <taxon>Pseudonocardiaceae</taxon>
        <taxon>Kibdelosporangium</taxon>
    </lineage>
</organism>